<protein>
    <submittedName>
        <fullName evidence="1">Uncharacterized protein</fullName>
    </submittedName>
</protein>
<name>Q4N7D1_THEPA</name>
<dbReference type="InParanoid" id="Q4N7D1"/>
<organism evidence="1 2">
    <name type="scientific">Theileria parva</name>
    <name type="common">East coast fever infection agent</name>
    <dbReference type="NCBI Taxonomy" id="5875"/>
    <lineage>
        <taxon>Eukaryota</taxon>
        <taxon>Sar</taxon>
        <taxon>Alveolata</taxon>
        <taxon>Apicomplexa</taxon>
        <taxon>Aconoidasida</taxon>
        <taxon>Piroplasmida</taxon>
        <taxon>Theileriidae</taxon>
        <taxon>Theileria</taxon>
    </lineage>
</organism>
<proteinExistence type="predicted"/>
<gene>
    <name evidence="1" type="ordered locus">TP01_0889</name>
</gene>
<dbReference type="AlphaFoldDB" id="Q4N7D1"/>
<evidence type="ECO:0000313" key="1">
    <source>
        <dbReference type="EMBL" id="EAN34127.1"/>
    </source>
</evidence>
<evidence type="ECO:0000313" key="2">
    <source>
        <dbReference type="Proteomes" id="UP000001949"/>
    </source>
</evidence>
<dbReference type="EMBL" id="AAGK01000001">
    <property type="protein sequence ID" value="EAN34127.1"/>
    <property type="molecule type" value="Genomic_DNA"/>
</dbReference>
<dbReference type="Proteomes" id="UP000001949">
    <property type="component" value="Unassembled WGS sequence"/>
</dbReference>
<keyword evidence="2" id="KW-1185">Reference proteome</keyword>
<reference evidence="1 2" key="1">
    <citation type="journal article" date="2005" name="Science">
        <title>Genome sequence of Theileria parva, a bovine pathogen that transforms lymphocytes.</title>
        <authorList>
            <person name="Gardner M.J."/>
            <person name="Bishop R."/>
            <person name="Shah T."/>
            <person name="de Villiers E.P."/>
            <person name="Carlton J.M."/>
            <person name="Hall N."/>
            <person name="Ren Q."/>
            <person name="Paulsen I.T."/>
            <person name="Pain A."/>
            <person name="Berriman M."/>
            <person name="Wilson R.J.M."/>
            <person name="Sato S."/>
            <person name="Ralph S.A."/>
            <person name="Mann D.J."/>
            <person name="Xiong Z."/>
            <person name="Shallom S.J."/>
            <person name="Weidman J."/>
            <person name="Jiang L."/>
            <person name="Lynn J."/>
            <person name="Weaver B."/>
            <person name="Shoaibi A."/>
            <person name="Domingo A.R."/>
            <person name="Wasawo D."/>
            <person name="Crabtree J."/>
            <person name="Wortman J.R."/>
            <person name="Haas B."/>
            <person name="Angiuoli S.V."/>
            <person name="Creasy T.H."/>
            <person name="Lu C."/>
            <person name="Suh B."/>
            <person name="Silva J.C."/>
            <person name="Utterback T.R."/>
            <person name="Feldblyum T.V."/>
            <person name="Pertea M."/>
            <person name="Allen J."/>
            <person name="Nierman W.C."/>
            <person name="Taracha E.L.N."/>
            <person name="Salzberg S.L."/>
            <person name="White O.R."/>
            <person name="Fitzhugh H.A."/>
            <person name="Morzaria S."/>
            <person name="Venter J.C."/>
            <person name="Fraser C.M."/>
            <person name="Nene V."/>
        </authorList>
    </citation>
    <scope>NUCLEOTIDE SEQUENCE [LARGE SCALE GENOMIC DNA]</scope>
    <source>
        <strain evidence="1 2">Muguga</strain>
    </source>
</reference>
<comment type="caution">
    <text evidence="1">The sequence shown here is derived from an EMBL/GenBank/DDBJ whole genome shotgun (WGS) entry which is preliminary data.</text>
</comment>
<sequence length="25" mass="2814">MCYQCGNCGEKIIQQIVRIISITSI</sequence>
<accession>Q4N7D1</accession>